<dbReference type="PROSITE" id="PS00022">
    <property type="entry name" value="EGF_1"/>
    <property type="match status" value="2"/>
</dbReference>
<name>A0AAW0T2F0_SCYPA</name>
<dbReference type="PROSITE" id="PS01186">
    <property type="entry name" value="EGF_2"/>
    <property type="match status" value="1"/>
</dbReference>
<dbReference type="InterPro" id="IPR013806">
    <property type="entry name" value="Kringle-like"/>
</dbReference>
<evidence type="ECO:0000256" key="1">
    <source>
        <dbReference type="ARBA" id="ARBA00022729"/>
    </source>
</evidence>
<feature type="domain" description="EGF-like" evidence="8">
    <location>
        <begin position="130"/>
        <end position="161"/>
    </location>
</feature>
<reference evidence="10 11" key="1">
    <citation type="submission" date="2023-03" db="EMBL/GenBank/DDBJ databases">
        <title>High-quality genome of Scylla paramamosain provides insights in environmental adaptation.</title>
        <authorList>
            <person name="Zhang L."/>
        </authorList>
    </citation>
    <scope>NUCLEOTIDE SEQUENCE [LARGE SCALE GENOMIC DNA]</scope>
    <source>
        <strain evidence="10">LZ_2023a</strain>
        <tissue evidence="10">Muscle</tissue>
    </source>
</reference>
<feature type="signal peptide" evidence="7">
    <location>
        <begin position="1"/>
        <end position="28"/>
    </location>
</feature>
<comment type="caution">
    <text evidence="10">The sequence shown here is derived from an EMBL/GenBank/DDBJ whole genome shotgun (WGS) entry which is preliminary data.</text>
</comment>
<dbReference type="Gene3D" id="2.10.25.10">
    <property type="entry name" value="Laminin"/>
    <property type="match status" value="3"/>
</dbReference>
<feature type="disulfide bond" evidence="4">
    <location>
        <begin position="151"/>
        <end position="160"/>
    </location>
</feature>
<evidence type="ECO:0000256" key="3">
    <source>
        <dbReference type="ARBA" id="ARBA00023157"/>
    </source>
</evidence>
<feature type="disulfide bond" evidence="4">
    <location>
        <begin position="404"/>
        <end position="414"/>
    </location>
</feature>
<accession>A0AAW0T2F0</accession>
<dbReference type="SMART" id="SM00059">
    <property type="entry name" value="FN2"/>
    <property type="match status" value="2"/>
</dbReference>
<dbReference type="SMART" id="SM00181">
    <property type="entry name" value="EGF"/>
    <property type="match status" value="4"/>
</dbReference>
<protein>
    <submittedName>
        <fullName evidence="10">Uncharacterized protein</fullName>
    </submittedName>
</protein>
<gene>
    <name evidence="10" type="ORF">O3P69_015081</name>
</gene>
<dbReference type="PROSITE" id="PS51092">
    <property type="entry name" value="FN2_2"/>
    <property type="match status" value="2"/>
</dbReference>
<evidence type="ECO:0000313" key="10">
    <source>
        <dbReference type="EMBL" id="KAK8381814.1"/>
    </source>
</evidence>
<feature type="compositionally biased region" description="Basic and acidic residues" evidence="6">
    <location>
        <begin position="713"/>
        <end position="765"/>
    </location>
</feature>
<organism evidence="10 11">
    <name type="scientific">Scylla paramamosain</name>
    <name type="common">Mud crab</name>
    <dbReference type="NCBI Taxonomy" id="85552"/>
    <lineage>
        <taxon>Eukaryota</taxon>
        <taxon>Metazoa</taxon>
        <taxon>Ecdysozoa</taxon>
        <taxon>Arthropoda</taxon>
        <taxon>Crustacea</taxon>
        <taxon>Multicrustacea</taxon>
        <taxon>Malacostraca</taxon>
        <taxon>Eumalacostraca</taxon>
        <taxon>Eucarida</taxon>
        <taxon>Decapoda</taxon>
        <taxon>Pleocyemata</taxon>
        <taxon>Brachyura</taxon>
        <taxon>Eubrachyura</taxon>
        <taxon>Portunoidea</taxon>
        <taxon>Portunidae</taxon>
        <taxon>Portuninae</taxon>
        <taxon>Scylla</taxon>
    </lineage>
</organism>
<evidence type="ECO:0000256" key="7">
    <source>
        <dbReference type="SAM" id="SignalP"/>
    </source>
</evidence>
<evidence type="ECO:0000256" key="2">
    <source>
        <dbReference type="ARBA" id="ARBA00022737"/>
    </source>
</evidence>
<dbReference type="PANTHER" id="PTHR14949">
    <property type="entry name" value="EGF-LIKE-DOMAIN, MULTIPLE 7, 8"/>
    <property type="match status" value="1"/>
</dbReference>
<feature type="chain" id="PRO_5043687792" evidence="7">
    <location>
        <begin position="29"/>
        <end position="835"/>
    </location>
</feature>
<dbReference type="EMBL" id="JARAKH010000039">
    <property type="protein sequence ID" value="KAK8381814.1"/>
    <property type="molecule type" value="Genomic_DNA"/>
</dbReference>
<dbReference type="Pfam" id="PF00040">
    <property type="entry name" value="fn2"/>
    <property type="match status" value="1"/>
</dbReference>
<evidence type="ECO:0000256" key="6">
    <source>
        <dbReference type="SAM" id="MobiDB-lite"/>
    </source>
</evidence>
<evidence type="ECO:0000256" key="5">
    <source>
        <dbReference type="PROSITE-ProRule" id="PRU00479"/>
    </source>
</evidence>
<dbReference type="GO" id="GO:0005576">
    <property type="term" value="C:extracellular region"/>
    <property type="evidence" value="ECO:0007669"/>
    <property type="project" value="TreeGrafter"/>
</dbReference>
<dbReference type="PROSITE" id="PS51257">
    <property type="entry name" value="PROKAR_LIPOPROTEIN"/>
    <property type="match status" value="1"/>
</dbReference>
<keyword evidence="3 4" id="KW-1015">Disulfide bond</keyword>
<comment type="caution">
    <text evidence="5">Lacks conserved residue(s) required for the propagation of feature annotation.</text>
</comment>
<dbReference type="GO" id="GO:0009986">
    <property type="term" value="C:cell surface"/>
    <property type="evidence" value="ECO:0007669"/>
    <property type="project" value="TreeGrafter"/>
</dbReference>
<feature type="disulfide bond" evidence="4">
    <location>
        <begin position="133"/>
        <end position="143"/>
    </location>
</feature>
<evidence type="ECO:0000256" key="4">
    <source>
        <dbReference type="PROSITE-ProRule" id="PRU00076"/>
    </source>
</evidence>
<feature type="domain" description="Fibronectin type-II" evidence="9">
    <location>
        <begin position="497"/>
        <end position="544"/>
    </location>
</feature>
<dbReference type="AlphaFoldDB" id="A0AAW0T2F0"/>
<feature type="disulfide bond" evidence="4">
    <location>
        <begin position="422"/>
        <end position="431"/>
    </location>
</feature>
<dbReference type="GO" id="GO:0005102">
    <property type="term" value="F:signaling receptor binding"/>
    <property type="evidence" value="ECO:0007669"/>
    <property type="project" value="TreeGrafter"/>
</dbReference>
<dbReference type="PROSITE" id="PS50026">
    <property type="entry name" value="EGF_3"/>
    <property type="match status" value="2"/>
</dbReference>
<dbReference type="Pfam" id="PF00008">
    <property type="entry name" value="EGF"/>
    <property type="match status" value="1"/>
</dbReference>
<feature type="region of interest" description="Disordered" evidence="6">
    <location>
        <begin position="713"/>
        <end position="800"/>
    </location>
</feature>
<dbReference type="PANTHER" id="PTHR14949:SF56">
    <property type="entry name" value="EGF-LIKE-DOMAIN, MULTIPLE 7"/>
    <property type="match status" value="1"/>
</dbReference>
<keyword evidence="11" id="KW-1185">Reference proteome</keyword>
<dbReference type="InterPro" id="IPR000742">
    <property type="entry name" value="EGF"/>
</dbReference>
<keyword evidence="4" id="KW-0245">EGF-like domain</keyword>
<proteinExistence type="predicted"/>
<evidence type="ECO:0000259" key="9">
    <source>
        <dbReference type="PROSITE" id="PS51092"/>
    </source>
</evidence>
<dbReference type="Gene3D" id="2.10.10.10">
    <property type="entry name" value="Fibronectin, type II, collagen-binding"/>
    <property type="match status" value="2"/>
</dbReference>
<feature type="domain" description="Fibronectin type-II" evidence="9">
    <location>
        <begin position="439"/>
        <end position="486"/>
    </location>
</feature>
<keyword evidence="2" id="KW-0677">Repeat</keyword>
<dbReference type="Proteomes" id="UP001487740">
    <property type="component" value="Unassembled WGS sequence"/>
</dbReference>
<feature type="domain" description="EGF-like" evidence="8">
    <location>
        <begin position="401"/>
        <end position="432"/>
    </location>
</feature>
<dbReference type="InterPro" id="IPR036943">
    <property type="entry name" value="FN_type2_sf"/>
</dbReference>
<feature type="region of interest" description="Disordered" evidence="6">
    <location>
        <begin position="815"/>
        <end position="835"/>
    </location>
</feature>
<keyword evidence="1 7" id="KW-0732">Signal</keyword>
<dbReference type="SUPFAM" id="SSF57196">
    <property type="entry name" value="EGF/Laminin"/>
    <property type="match status" value="2"/>
</dbReference>
<dbReference type="CDD" id="cd00054">
    <property type="entry name" value="EGF_CA"/>
    <property type="match status" value="1"/>
</dbReference>
<dbReference type="InterPro" id="IPR000562">
    <property type="entry name" value="FN_type2_dom"/>
</dbReference>
<evidence type="ECO:0000259" key="8">
    <source>
        <dbReference type="PROSITE" id="PS50026"/>
    </source>
</evidence>
<sequence length="835" mass="93869">MRCTHALRYSSSLFPLSLIHSFLPLLQACLVNAILSCKDGFASRNNSTSVSPECYRKQWWRAVEQNKVPGMCLSNLQMSTPCQNNVTCEGLRSRREVMHPKEHIRDKEDPSLGIRCQAGVWVKNHTHPCRPQCSNQCHNGGTCIDVETCLCPPGTAGPKCGTLVWGTCRTDVKWQNVIVKAIVQGLLLQCPRGYKLLQYKPYEHWLLQCKARRFEEPPGVTWDQENPCRPVCEPPCHEGATCVAPGKCDCGDGIACADCETRQLCALPVVRHGAAYRLAPQLSRVSCFGERLPAARSRNLLLRCSKDHWVTAGGKTVAANQVNCSFSCDRECQNGGRCVGLNRCQCRDGFVGSSAGVVSGTVRCNDQYRLASGEQQTSFQCRGGTWYFSGDMSGHKLVECHPLCSPPCVNRGTCLAPGHCLCSGGFTGKYCELRPTSTTDGMRCVFPFSNGHKIYSSCVIADDKIPWCPTQVNLDRKPLAWQMCNTTHNLEKVVGTISGRSCAFPFKWNGTTWWKCAHDDKDRYWCATHVTTNGHILQTDFCWLDHGLPHTQPECHSSMGCPLPSIPGASVVEIPFAAYPGLATNTATSTTTTTTKPITTIANEMPTLVIPQIPGMPPLPPLPPLFPLLPDLVPPPPPPTPPRMLPQPPPLPPMPFLLDRNRCTLPTMTPLNHLYHQQHDHYYEQHDEHTQNDQQNQQRNIPTTTTLMNQYHDQHDHHNGQHDHHQHDQHDHHHDQHKDHKTEQKDPDDQLHDQIDRNHDVDKKLQNHQQQNDQYDQRYKSNDDDDHDQRNHHHQGDQNHEEHIYCDHCQDHNEPRKKLSGDGPHSLLLLSTENG</sequence>
<dbReference type="SUPFAM" id="SSF57440">
    <property type="entry name" value="Kringle-like"/>
    <property type="match status" value="2"/>
</dbReference>
<dbReference type="InterPro" id="IPR050969">
    <property type="entry name" value="Dev_Signal_Modulators"/>
</dbReference>
<evidence type="ECO:0000313" key="11">
    <source>
        <dbReference type="Proteomes" id="UP001487740"/>
    </source>
</evidence>